<dbReference type="SUPFAM" id="SSF53448">
    <property type="entry name" value="Nucleotide-diphospho-sugar transferases"/>
    <property type="match status" value="1"/>
</dbReference>
<dbReference type="EMBL" id="QSKF01000011">
    <property type="protein sequence ID" value="RHE38335.1"/>
    <property type="molecule type" value="Genomic_DNA"/>
</dbReference>
<name>A0A414J2Q9_9FIRM</name>
<dbReference type="PANTHER" id="PTHR22916">
    <property type="entry name" value="GLYCOSYLTRANSFERASE"/>
    <property type="match status" value="1"/>
</dbReference>
<evidence type="ECO:0000259" key="1">
    <source>
        <dbReference type="Pfam" id="PF00535"/>
    </source>
</evidence>
<evidence type="ECO:0000313" key="3">
    <source>
        <dbReference type="Proteomes" id="UP000283745"/>
    </source>
</evidence>
<sequence length="403" mass="46905">MFTKNRGYAILRQKDLIEGIWMETYTNNNKKPEITVIIPSYNVEEYIGECLESLKKQTFTDFEVLCVDDGSDDGTVDIIKEYAVSDPRFQYVGMDHCGKAGLMRNEGIKRAKGEYLLFLDSDDFFEPELMEHSLNKIKEDQADVCMYDARLYFGDTGKYRKSNVMQKKEYLPQTMPVEGKSFPYVFNIGTGCPWTSLFKKSLINENKLEFMALSRSNDIYFVNMALVLAKRITMLQEVLVNYRQRSTSLQANNTKTPWDWYEALKAIRDKLKELDLYDAVETSYKNLAFGVSIYNMCSLKAGEAFCQIYERLNNEIFAEFDLGTFTEEECYSYNAAKYQIYMQMKECSAVEYLFRQAQEMKEWQSRAKKAEKELKKLKSSTTLKAGKALLYIPKKLKHMNGKK</sequence>
<dbReference type="CDD" id="cd00761">
    <property type="entry name" value="Glyco_tranf_GTA_type"/>
    <property type="match status" value="1"/>
</dbReference>
<dbReference type="Proteomes" id="UP000283745">
    <property type="component" value="Unassembled WGS sequence"/>
</dbReference>
<dbReference type="AlphaFoldDB" id="A0A414J2Q9"/>
<feature type="domain" description="Glycosyltransferase 2-like" evidence="1">
    <location>
        <begin position="35"/>
        <end position="200"/>
    </location>
</feature>
<dbReference type="InterPro" id="IPR001173">
    <property type="entry name" value="Glyco_trans_2-like"/>
</dbReference>
<accession>A0A414J2Q9</accession>
<reference evidence="2 3" key="1">
    <citation type="submission" date="2018-08" db="EMBL/GenBank/DDBJ databases">
        <title>A genome reference for cultivated species of the human gut microbiota.</title>
        <authorList>
            <person name="Zou Y."/>
            <person name="Xue W."/>
            <person name="Luo G."/>
        </authorList>
    </citation>
    <scope>NUCLEOTIDE SEQUENCE [LARGE SCALE GENOMIC DNA]</scope>
    <source>
        <strain evidence="2 3">AM28-23</strain>
    </source>
</reference>
<comment type="caution">
    <text evidence="2">The sequence shown here is derived from an EMBL/GenBank/DDBJ whole genome shotgun (WGS) entry which is preliminary data.</text>
</comment>
<keyword evidence="2" id="KW-0808">Transferase</keyword>
<protein>
    <submittedName>
        <fullName evidence="2">Glycosyltransferase family 2 protein</fullName>
    </submittedName>
</protein>
<organism evidence="2 3">
    <name type="scientific">Blautia obeum</name>
    <dbReference type="NCBI Taxonomy" id="40520"/>
    <lineage>
        <taxon>Bacteria</taxon>
        <taxon>Bacillati</taxon>
        <taxon>Bacillota</taxon>
        <taxon>Clostridia</taxon>
        <taxon>Lachnospirales</taxon>
        <taxon>Lachnospiraceae</taxon>
        <taxon>Blautia</taxon>
    </lineage>
</organism>
<dbReference type="Pfam" id="PF00535">
    <property type="entry name" value="Glycos_transf_2"/>
    <property type="match status" value="1"/>
</dbReference>
<proteinExistence type="predicted"/>
<dbReference type="InterPro" id="IPR029044">
    <property type="entry name" value="Nucleotide-diphossugar_trans"/>
</dbReference>
<evidence type="ECO:0000313" key="2">
    <source>
        <dbReference type="EMBL" id="RHE38335.1"/>
    </source>
</evidence>
<dbReference type="Gene3D" id="3.90.550.10">
    <property type="entry name" value="Spore Coat Polysaccharide Biosynthesis Protein SpsA, Chain A"/>
    <property type="match status" value="1"/>
</dbReference>
<gene>
    <name evidence="2" type="ORF">DW740_13270</name>
</gene>
<dbReference type="GO" id="GO:0016740">
    <property type="term" value="F:transferase activity"/>
    <property type="evidence" value="ECO:0007669"/>
    <property type="project" value="UniProtKB-KW"/>
</dbReference>